<feature type="signal peptide" evidence="10">
    <location>
        <begin position="1"/>
        <end position="34"/>
    </location>
</feature>
<keyword evidence="7 10" id="KW-0732">Signal</keyword>
<evidence type="ECO:0000256" key="4">
    <source>
        <dbReference type="ARBA" id="ARBA00022448"/>
    </source>
</evidence>
<keyword evidence="5" id="KW-1003">Cell membrane</keyword>
<dbReference type="InterPro" id="IPR001638">
    <property type="entry name" value="Solute-binding_3/MltF_N"/>
</dbReference>
<reference evidence="12 13" key="1">
    <citation type="submission" date="2021-03" db="EMBL/GenBank/DDBJ databases">
        <title>Genomic Encyclopedia of Type Strains, Phase IV (KMG-IV): sequencing the most valuable type-strain genomes for metagenomic binning, comparative biology and taxonomic classification.</title>
        <authorList>
            <person name="Goeker M."/>
        </authorList>
    </citation>
    <scope>NUCLEOTIDE SEQUENCE [LARGE SCALE GENOMIC DNA]</scope>
    <source>
        <strain evidence="12 13">DSM 24738</strain>
    </source>
</reference>
<dbReference type="CDD" id="cd13553">
    <property type="entry name" value="PBP2_NrtA_CpmA_like"/>
    <property type="match status" value="1"/>
</dbReference>
<evidence type="ECO:0000256" key="1">
    <source>
        <dbReference type="ARBA" id="ARBA00004418"/>
    </source>
</evidence>
<organism evidence="12 13">
    <name type="scientific">Ammoniphilus resinae</name>
    <dbReference type="NCBI Taxonomy" id="861532"/>
    <lineage>
        <taxon>Bacteria</taxon>
        <taxon>Bacillati</taxon>
        <taxon>Bacillota</taxon>
        <taxon>Bacilli</taxon>
        <taxon>Bacillales</taxon>
        <taxon>Paenibacillaceae</taxon>
        <taxon>Aneurinibacillus group</taxon>
        <taxon>Ammoniphilus</taxon>
    </lineage>
</organism>
<evidence type="ECO:0000256" key="8">
    <source>
        <dbReference type="ARBA" id="ARBA00023136"/>
    </source>
</evidence>
<keyword evidence="8" id="KW-0472">Membrane</keyword>
<accession>A0ABS4GQ80</accession>
<evidence type="ECO:0000313" key="13">
    <source>
        <dbReference type="Proteomes" id="UP001519343"/>
    </source>
</evidence>
<gene>
    <name evidence="12" type="ORF">J2Z37_002434</name>
</gene>
<keyword evidence="4" id="KW-0813">Transport</keyword>
<comment type="caution">
    <text evidence="12">The sequence shown here is derived from an EMBL/GenBank/DDBJ whole genome shotgun (WGS) entry which is preliminary data.</text>
</comment>
<dbReference type="RefSeq" id="WP_209810473.1">
    <property type="nucleotide sequence ID" value="NZ_JAGGKT010000006.1"/>
</dbReference>
<sequence>MKKGSWLKKGIASIGVLSLVVAAGCSSSSEPAAAGQPKAEATGDSSATEAAATTGQDFKIGYLPATIDTLFFVAQEEGYFKEEGLNTELIPFGNSGEGLNAIKAGKLDVGAFGTAAPLSFIDKGASDLTIIGGAGGKGNGIIAKPELENEFQDIQGFKGKKVATVKLSNGDAVWRKGLVDAGIDLEKDVEIVELGSPAEVLQSVKKGAVDAGIVWAPFMEMAKEQGLKVVKYTDDYFPGHPCCRQVALSENLKERKDDYKAFFRALLRAEKFYNENKEETIEHIAKYVKTDRKIIEADAYGGDLLISADPNKHGVEEYWEGMKKIDYVQSEENIDKNINTALYEEALNALVEKNPDDAFYQKTLELFKKQNS</sequence>
<comment type="subcellular location">
    <subcellularLocation>
        <location evidence="2">Cell inner membrane</location>
    </subcellularLocation>
    <subcellularLocation>
        <location evidence="1">Periplasm</location>
    </subcellularLocation>
</comment>
<dbReference type="EMBL" id="JAGGKT010000006">
    <property type="protein sequence ID" value="MBP1932433.1"/>
    <property type="molecule type" value="Genomic_DNA"/>
</dbReference>
<keyword evidence="13" id="KW-1185">Reference proteome</keyword>
<feature type="domain" description="Solute-binding protein family 3/N-terminal" evidence="11">
    <location>
        <begin position="57"/>
        <end position="276"/>
    </location>
</feature>
<dbReference type="Proteomes" id="UP001519343">
    <property type="component" value="Unassembled WGS sequence"/>
</dbReference>
<comment type="similarity">
    <text evidence="3">Belongs to the bacterial solute-binding protein SsuA/TauA family.</text>
</comment>
<dbReference type="SUPFAM" id="SSF53850">
    <property type="entry name" value="Periplasmic binding protein-like II"/>
    <property type="match status" value="1"/>
</dbReference>
<feature type="chain" id="PRO_5045913728" evidence="10">
    <location>
        <begin position="35"/>
        <end position="372"/>
    </location>
</feature>
<evidence type="ECO:0000256" key="7">
    <source>
        <dbReference type="ARBA" id="ARBA00022729"/>
    </source>
</evidence>
<evidence type="ECO:0000256" key="3">
    <source>
        <dbReference type="ARBA" id="ARBA00010742"/>
    </source>
</evidence>
<evidence type="ECO:0000256" key="9">
    <source>
        <dbReference type="SAM" id="MobiDB-lite"/>
    </source>
</evidence>
<dbReference type="SMART" id="SM00062">
    <property type="entry name" value="PBPb"/>
    <property type="match status" value="1"/>
</dbReference>
<dbReference type="Gene3D" id="3.40.190.10">
    <property type="entry name" value="Periplasmic binding protein-like II"/>
    <property type="match status" value="2"/>
</dbReference>
<proteinExistence type="inferred from homology"/>
<evidence type="ECO:0000313" key="12">
    <source>
        <dbReference type="EMBL" id="MBP1932433.1"/>
    </source>
</evidence>
<dbReference type="Pfam" id="PF13379">
    <property type="entry name" value="NMT1_2"/>
    <property type="match status" value="1"/>
</dbReference>
<dbReference type="PANTHER" id="PTHR30024:SF47">
    <property type="entry name" value="TAURINE-BINDING PERIPLASMIC PROTEIN"/>
    <property type="match status" value="1"/>
</dbReference>
<protein>
    <submittedName>
        <fullName evidence="12">NitT/TauT family transport system substrate-binding protein</fullName>
    </submittedName>
</protein>
<evidence type="ECO:0000259" key="11">
    <source>
        <dbReference type="SMART" id="SM00062"/>
    </source>
</evidence>
<dbReference type="InterPro" id="IPR044527">
    <property type="entry name" value="NrtA/CpmA_ABC-bd_dom"/>
</dbReference>
<evidence type="ECO:0000256" key="10">
    <source>
        <dbReference type="SAM" id="SignalP"/>
    </source>
</evidence>
<dbReference type="PROSITE" id="PS51257">
    <property type="entry name" value="PROKAR_LIPOPROTEIN"/>
    <property type="match status" value="1"/>
</dbReference>
<evidence type="ECO:0000256" key="2">
    <source>
        <dbReference type="ARBA" id="ARBA00004533"/>
    </source>
</evidence>
<keyword evidence="6" id="KW-0997">Cell inner membrane</keyword>
<evidence type="ECO:0000256" key="5">
    <source>
        <dbReference type="ARBA" id="ARBA00022475"/>
    </source>
</evidence>
<name>A0ABS4GQ80_9BACL</name>
<evidence type="ECO:0000256" key="6">
    <source>
        <dbReference type="ARBA" id="ARBA00022519"/>
    </source>
</evidence>
<feature type="region of interest" description="Disordered" evidence="9">
    <location>
        <begin position="29"/>
        <end position="50"/>
    </location>
</feature>
<dbReference type="PANTHER" id="PTHR30024">
    <property type="entry name" value="ALIPHATIC SULFONATES-BINDING PROTEIN-RELATED"/>
    <property type="match status" value="1"/>
</dbReference>